<protein>
    <submittedName>
        <fullName evidence="5">Uncharacterized protein</fullName>
    </submittedName>
</protein>
<keyword evidence="1 3" id="KW-0853">WD repeat</keyword>
<dbReference type="Proteomes" id="UP001479436">
    <property type="component" value="Unassembled WGS sequence"/>
</dbReference>
<dbReference type="InterPro" id="IPR036322">
    <property type="entry name" value="WD40_repeat_dom_sf"/>
</dbReference>
<dbReference type="InterPro" id="IPR015943">
    <property type="entry name" value="WD40/YVTN_repeat-like_dom_sf"/>
</dbReference>
<evidence type="ECO:0000256" key="3">
    <source>
        <dbReference type="PROSITE-ProRule" id="PRU00221"/>
    </source>
</evidence>
<dbReference type="SMART" id="SM00320">
    <property type="entry name" value="WD40"/>
    <property type="match status" value="7"/>
</dbReference>
<feature type="compositionally biased region" description="Polar residues" evidence="4">
    <location>
        <begin position="373"/>
        <end position="384"/>
    </location>
</feature>
<name>A0ABR2VV15_9FUNG</name>
<evidence type="ECO:0000313" key="5">
    <source>
        <dbReference type="EMBL" id="KAK9702464.1"/>
    </source>
</evidence>
<sequence length="616" mass="69010">MIPIVKLTTRPYPGQHKSRHSEINDILVARELNLNTSPYYFRRKIYGNVDLTTRLKLHNKLEGHDGCVNTVAWNKKGDLILSGSDDCHLNIWNPELSSPLIASIPSGHQRNIFSAHFLANSNDRKIVSCAMDGATRFTDLDVYESRRASDSWNPSPAFHCHTDLTYEVAPDPIDPNVFFDCSDDGKVNSYDLRIRTSCNCQQGCERHTILNINPEDALISLWGNNLKEIRGMNIRPDNPVYFAVSCSDDSVRVYDRRFVSRTQRPPPHVYGFVPGHIREKHANHASSRLWRLNDGNRITSLKFDPSGTGELLISYSRDIIRLVKPDLGTGNNLSANKRDQKDATFTASSRKKNKDCRRAGSPKMGESEEVGTGTPTSLMDTSGAGSDIDNETSPKTEVNEDYKRAEQTLNEVLPAYSEVVEPGASPVDFPQGTIRDHTAALLGLDDDESDDSDVITEESRGDIDTVLGGEDDIVQCYGGHLNSETMIKEANFYGLNSEYIVSGSDDGRIFIWDRFNGEIKHLLIGDSRVVNCVQPHPFDPVLMSSGIDNDIKLWYPEATSCLDQTYIQSIVRHNQEVIARDLEEEDSRMIVLPSGMILHMIAAFSERGGRDLFHFE</sequence>
<proteinExistence type="predicted"/>
<dbReference type="SUPFAM" id="SSF50978">
    <property type="entry name" value="WD40 repeat-like"/>
    <property type="match status" value="1"/>
</dbReference>
<dbReference type="PANTHER" id="PTHR15574">
    <property type="entry name" value="WD REPEAT DOMAIN-CONTAINING FAMILY"/>
    <property type="match status" value="1"/>
</dbReference>
<organism evidence="5 6">
    <name type="scientific">Basidiobolus ranarum</name>
    <dbReference type="NCBI Taxonomy" id="34480"/>
    <lineage>
        <taxon>Eukaryota</taxon>
        <taxon>Fungi</taxon>
        <taxon>Fungi incertae sedis</taxon>
        <taxon>Zoopagomycota</taxon>
        <taxon>Entomophthoromycotina</taxon>
        <taxon>Basidiobolomycetes</taxon>
        <taxon>Basidiobolales</taxon>
        <taxon>Basidiobolaceae</taxon>
        <taxon>Basidiobolus</taxon>
    </lineage>
</organism>
<feature type="repeat" description="WD" evidence="3">
    <location>
        <begin position="61"/>
        <end position="93"/>
    </location>
</feature>
<keyword evidence="2" id="KW-0677">Repeat</keyword>
<dbReference type="PROSITE" id="PS50294">
    <property type="entry name" value="WD_REPEATS_REGION"/>
    <property type="match status" value="1"/>
</dbReference>
<gene>
    <name evidence="5" type="ORF">K7432_011238</name>
</gene>
<evidence type="ECO:0000313" key="6">
    <source>
        <dbReference type="Proteomes" id="UP001479436"/>
    </source>
</evidence>
<feature type="region of interest" description="Disordered" evidence="4">
    <location>
        <begin position="326"/>
        <end position="401"/>
    </location>
</feature>
<evidence type="ECO:0000256" key="4">
    <source>
        <dbReference type="SAM" id="MobiDB-lite"/>
    </source>
</evidence>
<feature type="repeat" description="WD" evidence="3">
    <location>
        <begin position="523"/>
        <end position="554"/>
    </location>
</feature>
<keyword evidence="6" id="KW-1185">Reference proteome</keyword>
<feature type="compositionally biased region" description="Basic and acidic residues" evidence="4">
    <location>
        <begin position="392"/>
        <end position="401"/>
    </location>
</feature>
<dbReference type="PROSITE" id="PS50082">
    <property type="entry name" value="WD_REPEATS_2"/>
    <property type="match status" value="3"/>
</dbReference>
<comment type="caution">
    <text evidence="5">The sequence shown here is derived from an EMBL/GenBank/DDBJ whole genome shotgun (WGS) entry which is preliminary data.</text>
</comment>
<reference evidence="5 6" key="1">
    <citation type="submission" date="2023-04" db="EMBL/GenBank/DDBJ databases">
        <title>Genome of Basidiobolus ranarum AG-B5.</title>
        <authorList>
            <person name="Stajich J.E."/>
            <person name="Carter-House D."/>
            <person name="Gryganskyi A."/>
        </authorList>
    </citation>
    <scope>NUCLEOTIDE SEQUENCE [LARGE SCALE GENOMIC DNA]</scope>
    <source>
        <strain evidence="5 6">AG-B5</strain>
    </source>
</reference>
<dbReference type="InterPro" id="IPR045151">
    <property type="entry name" value="DCAF8"/>
</dbReference>
<dbReference type="EMBL" id="JASJQH010007723">
    <property type="protein sequence ID" value="KAK9702464.1"/>
    <property type="molecule type" value="Genomic_DNA"/>
</dbReference>
<accession>A0ABR2VV15</accession>
<evidence type="ECO:0000256" key="2">
    <source>
        <dbReference type="ARBA" id="ARBA00022737"/>
    </source>
</evidence>
<dbReference type="Pfam" id="PF00400">
    <property type="entry name" value="WD40"/>
    <property type="match status" value="3"/>
</dbReference>
<evidence type="ECO:0000256" key="1">
    <source>
        <dbReference type="ARBA" id="ARBA00022574"/>
    </source>
</evidence>
<feature type="repeat" description="WD" evidence="3">
    <location>
        <begin position="496"/>
        <end position="513"/>
    </location>
</feature>
<dbReference type="Gene3D" id="2.130.10.10">
    <property type="entry name" value="YVTN repeat-like/Quinoprotein amine dehydrogenase"/>
    <property type="match status" value="2"/>
</dbReference>
<dbReference type="InterPro" id="IPR001680">
    <property type="entry name" value="WD40_rpt"/>
</dbReference>